<organism evidence="1 2">
    <name type="scientific">Glossina palpalis gambiensis</name>
    <dbReference type="NCBI Taxonomy" id="67801"/>
    <lineage>
        <taxon>Eukaryota</taxon>
        <taxon>Metazoa</taxon>
        <taxon>Ecdysozoa</taxon>
        <taxon>Arthropoda</taxon>
        <taxon>Hexapoda</taxon>
        <taxon>Insecta</taxon>
        <taxon>Pterygota</taxon>
        <taxon>Neoptera</taxon>
        <taxon>Endopterygota</taxon>
        <taxon>Diptera</taxon>
        <taxon>Brachycera</taxon>
        <taxon>Muscomorpha</taxon>
        <taxon>Hippoboscoidea</taxon>
        <taxon>Glossinidae</taxon>
        <taxon>Glossina</taxon>
    </lineage>
</organism>
<protein>
    <submittedName>
        <fullName evidence="1">Uncharacterized protein</fullName>
    </submittedName>
</protein>
<dbReference type="AlphaFoldDB" id="A0A1B0BHV4"/>
<evidence type="ECO:0000313" key="2">
    <source>
        <dbReference type="Proteomes" id="UP000092460"/>
    </source>
</evidence>
<evidence type="ECO:0000313" key="1">
    <source>
        <dbReference type="EnsemblMetazoa" id="GPPI030619-PA"/>
    </source>
</evidence>
<proteinExistence type="predicted"/>
<dbReference type="EMBL" id="JXJN01014603">
    <property type="status" value="NOT_ANNOTATED_CDS"/>
    <property type="molecule type" value="Genomic_DNA"/>
</dbReference>
<reference evidence="1" key="2">
    <citation type="submission" date="2020-05" db="UniProtKB">
        <authorList>
            <consortium name="EnsemblMetazoa"/>
        </authorList>
    </citation>
    <scope>IDENTIFICATION</scope>
    <source>
        <strain evidence="1">IAEA</strain>
    </source>
</reference>
<accession>A0A1B0BHV4</accession>
<dbReference type="Proteomes" id="UP000092460">
    <property type="component" value="Unassembled WGS sequence"/>
</dbReference>
<name>A0A1B0BHV4_9MUSC</name>
<reference evidence="2" key="1">
    <citation type="submission" date="2015-01" db="EMBL/GenBank/DDBJ databases">
        <authorList>
            <person name="Aksoy S."/>
            <person name="Warren W."/>
            <person name="Wilson R.K."/>
        </authorList>
    </citation>
    <scope>NUCLEOTIDE SEQUENCE [LARGE SCALE GENOMIC DNA]</scope>
    <source>
        <strain evidence="2">IAEA</strain>
    </source>
</reference>
<keyword evidence="2" id="KW-1185">Reference proteome</keyword>
<dbReference type="EnsemblMetazoa" id="GPPI030619-RA">
    <property type="protein sequence ID" value="GPPI030619-PA"/>
    <property type="gene ID" value="GPPI030619"/>
</dbReference>
<sequence>MVKLKELYFKNHLGLLFSSPLSLSSSRGSLSSPFLQANTKDIIVRVLPKPMSSAKIPPLVGNFGCIVFFSILEAQELSDFLTISSVELDKTIVVSLCSIISKSLSTVNEAVWSASAKSSLLLAYWKLFWNMVEDKLSLISVSKWELYRGKCNGEFCDFAEPASSSSASLRVRAKRTRDPLESSIKKEHVIIAQLFKEFISLNFGNVPSVSDSLIVESWLEPVDDMSSSASSSLFKHNLQMKAEFQTYEDTQTIEEYNIVKPITI</sequence>
<dbReference type="VEuPathDB" id="VectorBase:GPPI030619"/>